<name>A0A0K8W5Y5_BACLA</name>
<sequence>MAVRCQLVWLAIVALIGVSLARHEDCESAPYAEHSTVKIINEEDAVRAIYECEEGYELSGSNELLCDVDSDLWDVEPPKCEKAGLSNEVNAERAKKKKPQNIIEDKRISAEVAASLDMTCVQAKITAPDIRHGFVQKYDRRRKGEHVFLVALYACNDNFELEDADITTLYCSQHKWVGDLPTCVALGEYTDADEEEYDEYEAVDDDEDEEDVAEESTDNRVAPPPPPPPAVVKVEENEQEISNEIETAAHENIAQESESAAPSNAEPDVPVTDVNIVVAPTQDPYTPRYLDDNCGADKGGCEQKCERLLFPGENEPRLKCSCFDGFSLDPNDYASCHDINECELDNGGCEQVCNNLPGSYQCACEQGLQINTLTGNTCIDINECLLRNGHGPCQDTCHNEWRSYRCSCEGLAGTQLADDNHTCNDAGECANANGGCSHQCLSSMGRIYCLCPSGWLMSTDGKNCEDINECEQPEVAAQCAGGCENTHGSYRCIPALNTPEDGAEATNEVKAVEEDDKEVDEVETKVESDANAGEEENEDDQGIRRISESGPICPAGYRAGGENSDNCVDIDECAEGTSGCEHCLNTDGSYECTCPGGYDLAEDERTCVDINECDVLVESEDDAQAVPTKLCTGGCENTIGSFICTCGANEHLREDRRTCVADTCQDLNNPQLNKTRCAHQCVDLPSGVYECVCPAGYKLSDDLHNCVVAESVCTVAGGYESCAPGVCVPSEDNSVFSCQCPSGYVFEANRCQDIDECANGMHECSHECFNNLGSYQCSCPLGFVFIEGSNEHVCADVDECAATPDVCGALNCVNKPGGFICLCADGSEPDAESGACHIADPCEAHQCSHQCIAEGVGFKCICPEGMSLADDGLHCAYKDICTEQNNGCEHICKSEEDGACACRSGYELAADGKSCADVDECEIGNGGCHQVCKNFAGGYDCACELGFEFLDGPLKSFCFDVDECALGLHNCGAGTLCENLNGSYTCICPPGFALGLPPVYATLRALLSSIQPASSFATTSSIISTSTISNIQNSSPSCLDIDECSILNGNCSHFCMNFPGSFQCSCPPGFTLSSVDNRTCLLVNACLQNSGGCTHACDFAHGVGVRCRCPNGYALAADAHTCLDIDECARVNGGCRQRCYNTPGSFECACSAGYELSPNGVDCVDIDECANGFGNCTFVCVNLLGSYECGCEGGFQLGDDRRTCIDVDECALGRHDCSHDCVNVEGGYECICPEGYLLGENKATCLDVDECIASEHGCSHGCDNKLGSKECTCPVGYTLTADKRNCIATTPLEVDVRTDDLDTLDTAIIDVCLRDNGGCSHICNPETGCSCPSGLELSVDSKTCVDIDECAYNNGGCAQLCHNTAGGFQCLCSDGVTPDDGVSCVTICPPGFAVSSVNPNQCVDIDECATPGVCQYNCLNTNGSYECVCPPGYALRNGRDCEDINECLLDNGGCVGGECINHIGSFQCKCSLGYRLSGDRRTCERLLESRDQCTPFTALPNGDFHCTKYRHKRKHFYNTRCKVWCNQGYRLEGPTQRFCNASGQWDDFESRCVPTTCPRLNQPNNGGIVPAACTTGHAVIGERCQLRCQPGYVPIGLSVAICTAELTWSPNATFECVPLARSPLLPTLPVSFAQPRIPSVGVDDFFHRPLLPPVRPPTGFGSSVASQRPYIKCPRNTTVFLADGATTAHIILQKPITNMDYRYIESAPAWTRNMQAHLGAGQHIVTFRGQDPISGRRARCRTIIKVERAVSPSVNFCTRSFEVSLSPNQLQRSVVWEEPRFESTLGPLKKLYKSRIPGELFKAGVHPVYYEATNKQGITARCEFQILVKEANTATSNSLSSFNPSYPTAVPTARLAPAPLMRPPSPRGLQAKLLPGHESFVMCPGRAPVKVTDAQSVTLEYGCVLKNIRRGSARHHDHRRLIATNWSDFTAF</sequence>
<dbReference type="FunFam" id="2.10.25.10:FF:000009">
    <property type="entry name" value="Low-density lipoprotein receptor isoform 1"/>
    <property type="match status" value="1"/>
</dbReference>
<evidence type="ECO:0000256" key="6">
    <source>
        <dbReference type="ARBA" id="ARBA00022692"/>
    </source>
</evidence>
<dbReference type="InterPro" id="IPR001881">
    <property type="entry name" value="EGF-like_Ca-bd_dom"/>
</dbReference>
<dbReference type="PROSITE" id="PS50923">
    <property type="entry name" value="SUSHI"/>
    <property type="match status" value="3"/>
</dbReference>
<dbReference type="FunFam" id="2.10.25.10:FF:000240">
    <property type="entry name" value="Vitamin K-dependent protein S"/>
    <property type="match status" value="2"/>
</dbReference>
<dbReference type="InterPro" id="IPR026823">
    <property type="entry name" value="cEGF"/>
</dbReference>
<evidence type="ECO:0000256" key="9">
    <source>
        <dbReference type="ARBA" id="ARBA00022989"/>
    </source>
</evidence>
<feature type="signal peptide" evidence="17">
    <location>
        <begin position="1"/>
        <end position="21"/>
    </location>
</feature>
<keyword evidence="10" id="KW-0472">Membrane</keyword>
<dbReference type="OrthoDB" id="10045365at2759"/>
<keyword evidence="13" id="KW-0325">Glycoprotein</keyword>
<dbReference type="SMART" id="SM00179">
    <property type="entry name" value="EGF_CA"/>
    <property type="match status" value="20"/>
</dbReference>
<dbReference type="Pfam" id="PF00084">
    <property type="entry name" value="Sushi"/>
    <property type="match status" value="3"/>
</dbReference>
<feature type="disulfide bond" evidence="14">
    <location>
        <begin position="573"/>
        <end position="583"/>
    </location>
</feature>
<feature type="domain" description="EGF-like" evidence="18">
    <location>
        <begin position="569"/>
        <end position="608"/>
    </location>
</feature>
<dbReference type="PROSITE" id="PS01186">
    <property type="entry name" value="EGF_2"/>
    <property type="match status" value="9"/>
</dbReference>
<accession>A0A0K8W5Y5</accession>
<feature type="domain" description="EGF-like" evidence="18">
    <location>
        <begin position="1040"/>
        <end position="1081"/>
    </location>
</feature>
<dbReference type="CDD" id="cd00033">
    <property type="entry name" value="CCP"/>
    <property type="match status" value="3"/>
</dbReference>
<dbReference type="FunFam" id="2.10.25.10:FF:000014">
    <property type="entry name" value="Latent-transforming growth factor beta-binding protein 3"/>
    <property type="match status" value="4"/>
</dbReference>
<dbReference type="PROSITE" id="PS50825">
    <property type="entry name" value="HYR"/>
    <property type="match status" value="1"/>
</dbReference>
<dbReference type="GO" id="GO:0005509">
    <property type="term" value="F:calcium ion binding"/>
    <property type="evidence" value="ECO:0007669"/>
    <property type="project" value="InterPro"/>
</dbReference>
<keyword evidence="11 14" id="KW-1015">Disulfide bond</keyword>
<evidence type="ECO:0000256" key="7">
    <source>
        <dbReference type="ARBA" id="ARBA00022729"/>
    </source>
</evidence>
<dbReference type="Pfam" id="PF02494">
    <property type="entry name" value="HYR"/>
    <property type="match status" value="1"/>
</dbReference>
<evidence type="ECO:0000256" key="3">
    <source>
        <dbReference type="ARBA" id="ARBA00022525"/>
    </source>
</evidence>
<keyword evidence="6" id="KW-0812">Transmembrane</keyword>
<evidence type="ECO:0000256" key="15">
    <source>
        <dbReference type="PROSITE-ProRule" id="PRU00302"/>
    </source>
</evidence>
<feature type="domain" description="EGF-like" evidence="18">
    <location>
        <begin position="960"/>
        <end position="998"/>
    </location>
</feature>
<feature type="domain" description="Sushi" evidence="20">
    <location>
        <begin position="24"/>
        <end position="82"/>
    </location>
</feature>
<evidence type="ECO:0000256" key="13">
    <source>
        <dbReference type="ARBA" id="ARBA00023180"/>
    </source>
</evidence>
<dbReference type="GO" id="GO:0006897">
    <property type="term" value="P:endocytosis"/>
    <property type="evidence" value="ECO:0007669"/>
    <property type="project" value="UniProtKB-KW"/>
</dbReference>
<dbReference type="SMART" id="SM00032">
    <property type="entry name" value="CCP"/>
    <property type="match status" value="4"/>
</dbReference>
<protein>
    <submittedName>
        <fullName evidence="21">Fibrillin-2</fullName>
    </submittedName>
</protein>
<dbReference type="InterPro" id="IPR018097">
    <property type="entry name" value="EGF_Ca-bd_CS"/>
</dbReference>
<evidence type="ECO:0000256" key="11">
    <source>
        <dbReference type="ARBA" id="ARBA00023157"/>
    </source>
</evidence>
<evidence type="ECO:0000256" key="8">
    <source>
        <dbReference type="ARBA" id="ARBA00022737"/>
    </source>
</evidence>
<feature type="domain" description="EGF-like" evidence="18">
    <location>
        <begin position="753"/>
        <end position="789"/>
    </location>
</feature>
<dbReference type="PROSITE" id="PS01187">
    <property type="entry name" value="EGF_CA"/>
    <property type="match status" value="6"/>
</dbReference>
<dbReference type="GO" id="GO:0005576">
    <property type="term" value="C:extracellular region"/>
    <property type="evidence" value="ECO:0007669"/>
    <property type="project" value="UniProtKB-SubCell"/>
</dbReference>
<evidence type="ECO:0000256" key="14">
    <source>
        <dbReference type="PROSITE-ProRule" id="PRU00076"/>
    </source>
</evidence>
<evidence type="ECO:0000259" key="19">
    <source>
        <dbReference type="PROSITE" id="PS50825"/>
    </source>
</evidence>
<feature type="region of interest" description="Disordered" evidence="16">
    <location>
        <begin position="513"/>
        <end position="546"/>
    </location>
</feature>
<keyword evidence="9" id="KW-1133">Transmembrane helix</keyword>
<evidence type="ECO:0000256" key="12">
    <source>
        <dbReference type="ARBA" id="ARBA00023170"/>
    </source>
</evidence>
<feature type="disulfide bond" evidence="15">
    <location>
        <begin position="1525"/>
        <end position="1552"/>
    </location>
</feature>
<evidence type="ECO:0000256" key="5">
    <source>
        <dbReference type="ARBA" id="ARBA00022583"/>
    </source>
</evidence>
<feature type="domain" description="Sushi" evidence="20">
    <location>
        <begin position="1555"/>
        <end position="1618"/>
    </location>
</feature>
<feature type="region of interest" description="Disordered" evidence="16">
    <location>
        <begin position="192"/>
        <end position="238"/>
    </location>
</feature>
<dbReference type="PRINTS" id="PR00907">
    <property type="entry name" value="THRMBOMODULN"/>
</dbReference>
<gene>
    <name evidence="21" type="primary">Fbn2_0</name>
    <name evidence="21" type="ORF">c0_g2_i3</name>
</gene>
<feature type="chain" id="PRO_5005522845" evidence="17">
    <location>
        <begin position="22"/>
        <end position="1932"/>
    </location>
</feature>
<keyword evidence="7 17" id="KW-0732">Signal</keyword>
<proteinExistence type="predicted"/>
<evidence type="ECO:0000259" key="18">
    <source>
        <dbReference type="PROSITE" id="PS50026"/>
    </source>
</evidence>
<organism evidence="21">
    <name type="scientific">Bactrocera latifrons</name>
    <name type="common">Malaysian fruit fly</name>
    <name type="synonym">Chaetodacus latifrons</name>
    <dbReference type="NCBI Taxonomy" id="174628"/>
    <lineage>
        <taxon>Eukaryota</taxon>
        <taxon>Metazoa</taxon>
        <taxon>Ecdysozoa</taxon>
        <taxon>Arthropoda</taxon>
        <taxon>Hexapoda</taxon>
        <taxon>Insecta</taxon>
        <taxon>Pterygota</taxon>
        <taxon>Neoptera</taxon>
        <taxon>Endopterygota</taxon>
        <taxon>Diptera</taxon>
        <taxon>Brachycera</taxon>
        <taxon>Muscomorpha</taxon>
        <taxon>Tephritoidea</taxon>
        <taxon>Tephritidae</taxon>
        <taxon>Bactrocera</taxon>
        <taxon>Bactrocera</taxon>
    </lineage>
</organism>
<keyword evidence="12" id="KW-0675">Receptor</keyword>
<dbReference type="EMBL" id="GDHF01005850">
    <property type="protein sequence ID" value="JAI46464.1"/>
    <property type="molecule type" value="Transcribed_RNA"/>
</dbReference>
<dbReference type="PANTHER" id="PTHR47333">
    <property type="entry name" value="VON WILLEBRAND FACTOR C AND EGF DOMAIN-CONTAINING PROTEIN"/>
    <property type="match status" value="1"/>
</dbReference>
<dbReference type="SMART" id="SM00181">
    <property type="entry name" value="EGF"/>
    <property type="match status" value="24"/>
</dbReference>
<evidence type="ECO:0000256" key="17">
    <source>
        <dbReference type="SAM" id="SignalP"/>
    </source>
</evidence>
<dbReference type="InterPro" id="IPR000742">
    <property type="entry name" value="EGF"/>
</dbReference>
<dbReference type="FunFam" id="2.10.25.10:FF:000037">
    <property type="entry name" value="Signal peptide, CUB domain and EGF-like domain-containing 2"/>
    <property type="match status" value="2"/>
</dbReference>
<feature type="domain" description="EGF-like" evidence="18">
    <location>
        <begin position="1404"/>
        <end position="1442"/>
    </location>
</feature>
<dbReference type="Pfam" id="PF14670">
    <property type="entry name" value="FXa_inhibition"/>
    <property type="match status" value="3"/>
</dbReference>
<keyword evidence="4 14" id="KW-0245">EGF-like domain</keyword>
<feature type="compositionally biased region" description="Acidic residues" evidence="16">
    <location>
        <begin position="192"/>
        <end position="216"/>
    </location>
</feature>
<comment type="subcellular location">
    <subcellularLocation>
        <location evidence="1">Membrane</location>
        <topology evidence="1">Single-pass type I membrane protein</topology>
    </subcellularLocation>
    <subcellularLocation>
        <location evidence="2">Secreted</location>
    </subcellularLocation>
</comment>
<keyword evidence="15" id="KW-0768">Sushi</keyword>
<comment type="caution">
    <text evidence="14">Lacks conserved residue(s) required for the propagation of feature annotation.</text>
</comment>
<dbReference type="PROSITE" id="PS50026">
    <property type="entry name" value="EGF_3"/>
    <property type="match status" value="8"/>
</dbReference>
<evidence type="ECO:0000256" key="4">
    <source>
        <dbReference type="ARBA" id="ARBA00022536"/>
    </source>
</evidence>
<feature type="domain" description="EGF-like" evidence="18">
    <location>
        <begin position="1443"/>
        <end position="1484"/>
    </location>
</feature>
<keyword evidence="3" id="KW-0964">Secreted</keyword>
<dbReference type="InterPro" id="IPR049883">
    <property type="entry name" value="NOTCH1_EGF-like"/>
</dbReference>
<evidence type="ECO:0000259" key="20">
    <source>
        <dbReference type="PROSITE" id="PS50923"/>
    </source>
</evidence>
<evidence type="ECO:0000313" key="21">
    <source>
        <dbReference type="EMBL" id="JAI46464.1"/>
    </source>
</evidence>
<dbReference type="Pfam" id="PF12662">
    <property type="entry name" value="cEGF"/>
    <property type="match status" value="3"/>
</dbReference>
<evidence type="ECO:0000256" key="1">
    <source>
        <dbReference type="ARBA" id="ARBA00004479"/>
    </source>
</evidence>
<dbReference type="InterPro" id="IPR009030">
    <property type="entry name" value="Growth_fac_rcpt_cys_sf"/>
</dbReference>
<evidence type="ECO:0000256" key="10">
    <source>
        <dbReference type="ARBA" id="ARBA00023136"/>
    </source>
</evidence>
<feature type="domain" description="EGF-like" evidence="18">
    <location>
        <begin position="1206"/>
        <end position="1246"/>
    </location>
</feature>
<dbReference type="PANTHER" id="PTHR47333:SF4">
    <property type="entry name" value="EGF-LIKE DOMAIN-CONTAINING PROTEIN"/>
    <property type="match status" value="1"/>
</dbReference>
<evidence type="ECO:0000256" key="16">
    <source>
        <dbReference type="SAM" id="MobiDB-lite"/>
    </source>
</evidence>
<dbReference type="InterPro" id="IPR035976">
    <property type="entry name" value="Sushi/SCR/CCP_sf"/>
</dbReference>
<dbReference type="Gene3D" id="2.10.25.10">
    <property type="entry name" value="Laminin"/>
    <property type="match status" value="24"/>
</dbReference>
<dbReference type="SUPFAM" id="SSF57184">
    <property type="entry name" value="Growth factor receptor domain"/>
    <property type="match status" value="6"/>
</dbReference>
<feature type="disulfide bond" evidence="14">
    <location>
        <begin position="1408"/>
        <end position="1418"/>
    </location>
</feature>
<keyword evidence="5" id="KW-0254">Endocytosis</keyword>
<dbReference type="InterPro" id="IPR052080">
    <property type="entry name" value="vWF_C/EGF_Fibrillin"/>
</dbReference>
<dbReference type="FunFam" id="2.10.25.10:FF:000005">
    <property type="entry name" value="Fibrillin 2"/>
    <property type="match status" value="2"/>
</dbReference>
<dbReference type="Pfam" id="PF07645">
    <property type="entry name" value="EGF_CA"/>
    <property type="match status" value="11"/>
</dbReference>
<dbReference type="GO" id="GO:0016020">
    <property type="term" value="C:membrane"/>
    <property type="evidence" value="ECO:0007669"/>
    <property type="project" value="UniProtKB-SubCell"/>
</dbReference>
<dbReference type="Gene3D" id="2.10.70.10">
    <property type="entry name" value="Complement Module, domain 1"/>
    <property type="match status" value="3"/>
</dbReference>
<dbReference type="SUPFAM" id="SSF57535">
    <property type="entry name" value="Complement control module/SCR domain"/>
    <property type="match status" value="3"/>
</dbReference>
<keyword evidence="8" id="KW-0677">Repeat</keyword>
<dbReference type="InterPro" id="IPR000436">
    <property type="entry name" value="Sushi_SCR_CCP_dom"/>
</dbReference>
<feature type="domain" description="Sushi" evidence="20">
    <location>
        <begin position="1504"/>
        <end position="1554"/>
    </location>
</feature>
<reference evidence="21" key="1">
    <citation type="submission" date="2015-06" db="EMBL/GenBank/DDBJ databases">
        <authorList>
            <person name="Hoefler B.C."/>
            <person name="Straight P.D."/>
        </authorList>
    </citation>
    <scope>NUCLEOTIDE SEQUENCE</scope>
</reference>
<dbReference type="InterPro" id="IPR003410">
    <property type="entry name" value="HYR_dom"/>
</dbReference>
<dbReference type="CDD" id="cd00054">
    <property type="entry name" value="EGF_CA"/>
    <property type="match status" value="3"/>
</dbReference>
<feature type="domain" description="EGF-like" evidence="18">
    <location>
        <begin position="1124"/>
        <end position="1164"/>
    </location>
</feature>
<dbReference type="SUPFAM" id="SSF57196">
    <property type="entry name" value="EGF/Laminin"/>
    <property type="match status" value="5"/>
</dbReference>
<dbReference type="InterPro" id="IPR000152">
    <property type="entry name" value="EGF-type_Asp/Asn_hydroxyl_site"/>
</dbReference>
<feature type="domain" description="HYR" evidence="19">
    <location>
        <begin position="1746"/>
        <end position="1830"/>
    </location>
</feature>
<evidence type="ECO:0000256" key="2">
    <source>
        <dbReference type="ARBA" id="ARBA00004613"/>
    </source>
</evidence>
<dbReference type="PROSITE" id="PS00010">
    <property type="entry name" value="ASX_HYDROXYL"/>
    <property type="match status" value="8"/>
</dbReference>